<keyword evidence="1" id="KW-0805">Transcription regulation</keyword>
<dbReference type="Gene3D" id="1.10.10.60">
    <property type="entry name" value="Homeodomain-like"/>
    <property type="match status" value="1"/>
</dbReference>
<keyword evidence="2" id="KW-0804">Transcription</keyword>
<dbReference type="Pfam" id="PF01965">
    <property type="entry name" value="DJ-1_PfpI"/>
    <property type="match status" value="1"/>
</dbReference>
<dbReference type="SUPFAM" id="SSF52317">
    <property type="entry name" value="Class I glutamine amidotransferase-like"/>
    <property type="match status" value="1"/>
</dbReference>
<dbReference type="Pfam" id="PF12833">
    <property type="entry name" value="HTH_18"/>
    <property type="match status" value="1"/>
</dbReference>
<dbReference type="PANTHER" id="PTHR43130:SF3">
    <property type="entry name" value="HTH-TYPE TRANSCRIPTIONAL REGULATOR RV1931C"/>
    <property type="match status" value="1"/>
</dbReference>
<proteinExistence type="predicted"/>
<protein>
    <submittedName>
        <fullName evidence="4">DJ-1/PfpI family protein</fullName>
    </submittedName>
</protein>
<dbReference type="InterPro" id="IPR018060">
    <property type="entry name" value="HTH_AraC"/>
</dbReference>
<keyword evidence="5" id="KW-1185">Reference proteome</keyword>
<evidence type="ECO:0000256" key="2">
    <source>
        <dbReference type="ARBA" id="ARBA00023163"/>
    </source>
</evidence>
<dbReference type="Gene3D" id="3.40.50.880">
    <property type="match status" value="1"/>
</dbReference>
<reference evidence="4" key="1">
    <citation type="submission" date="2022-05" db="EMBL/GenBank/DDBJ databases">
        <title>An RpoN-dependent PEP-CTERM gene is involved in floc formation of an Aquincola tertiaricarbonis strain.</title>
        <authorList>
            <person name="Qiu D."/>
            <person name="Xia M."/>
        </authorList>
    </citation>
    <scope>NUCLEOTIDE SEQUENCE</scope>
    <source>
        <strain evidence="4">RN12</strain>
    </source>
</reference>
<evidence type="ECO:0000313" key="4">
    <source>
        <dbReference type="EMBL" id="URI09773.1"/>
    </source>
</evidence>
<dbReference type="InterPro" id="IPR029062">
    <property type="entry name" value="Class_I_gatase-like"/>
</dbReference>
<dbReference type="InterPro" id="IPR052158">
    <property type="entry name" value="INH-QAR"/>
</dbReference>
<evidence type="ECO:0000259" key="3">
    <source>
        <dbReference type="PROSITE" id="PS01124"/>
    </source>
</evidence>
<dbReference type="InterPro" id="IPR002818">
    <property type="entry name" value="DJ-1/PfpI"/>
</dbReference>
<dbReference type="SMART" id="SM00342">
    <property type="entry name" value="HTH_ARAC"/>
    <property type="match status" value="1"/>
</dbReference>
<organism evidence="4 5">
    <name type="scientific">Aquincola tertiaricarbonis</name>
    <dbReference type="NCBI Taxonomy" id="391953"/>
    <lineage>
        <taxon>Bacteria</taxon>
        <taxon>Pseudomonadati</taxon>
        <taxon>Pseudomonadota</taxon>
        <taxon>Betaproteobacteria</taxon>
        <taxon>Burkholderiales</taxon>
        <taxon>Sphaerotilaceae</taxon>
        <taxon>Aquincola</taxon>
    </lineage>
</organism>
<dbReference type="PROSITE" id="PS01124">
    <property type="entry name" value="HTH_ARAC_FAMILY_2"/>
    <property type="match status" value="1"/>
</dbReference>
<dbReference type="PANTHER" id="PTHR43130">
    <property type="entry name" value="ARAC-FAMILY TRANSCRIPTIONAL REGULATOR"/>
    <property type="match status" value="1"/>
</dbReference>
<dbReference type="RefSeq" id="WP_250197996.1">
    <property type="nucleotide sequence ID" value="NZ_CP097636.1"/>
</dbReference>
<evidence type="ECO:0000313" key="5">
    <source>
        <dbReference type="Proteomes" id="UP001056201"/>
    </source>
</evidence>
<dbReference type="EMBL" id="CP097636">
    <property type="protein sequence ID" value="URI09773.1"/>
    <property type="molecule type" value="Genomic_DNA"/>
</dbReference>
<dbReference type="Proteomes" id="UP001056201">
    <property type="component" value="Chromosome 2"/>
</dbReference>
<dbReference type="CDD" id="cd03137">
    <property type="entry name" value="GATase1_AraC_1"/>
    <property type="match status" value="1"/>
</dbReference>
<accession>A0ABY4S8T5</accession>
<name>A0ABY4S8T5_AQUTE</name>
<feature type="domain" description="HTH araC/xylS-type" evidence="3">
    <location>
        <begin position="219"/>
        <end position="317"/>
    </location>
</feature>
<gene>
    <name evidence="4" type="ORF">MW290_29960</name>
</gene>
<sequence>MTRQVAIVAFEGFELLDLAGPMTVFQMAATLAPPRRAPVYAVQAVSWRGGPVASITGVAVSTQAWAGRVPHTVMVPGGAPLRQGRAGDELQALQPWLQGLARSRRRVTSVCTGAFALAAAGLLDGRRATTHWRHAATLQQRHPAVRVEADRIYLRDGPVWTSAGISAGIDLALALVEEDHGAALAQAVAGEMVVYHRRAGGQSQFSSLLALSPGSERMRAVLAHIRDHLTAALTVDDLAAVACLSPRQFARAFRAETGQTPAKAVEHIRAEAARLRIEAGDGSVAAVARATGFGDEERMRRAFVRLYGQAPQALRRAARAHV</sequence>
<evidence type="ECO:0000256" key="1">
    <source>
        <dbReference type="ARBA" id="ARBA00023015"/>
    </source>
</evidence>
<dbReference type="InterPro" id="IPR009057">
    <property type="entry name" value="Homeodomain-like_sf"/>
</dbReference>
<dbReference type="SUPFAM" id="SSF46689">
    <property type="entry name" value="Homeodomain-like"/>
    <property type="match status" value="2"/>
</dbReference>